<dbReference type="Pfam" id="PF04155">
    <property type="entry name" value="Ground-like"/>
    <property type="match status" value="1"/>
</dbReference>
<feature type="chain" id="PRO_5037363736" evidence="2">
    <location>
        <begin position="22"/>
        <end position="486"/>
    </location>
</feature>
<name>A0A915Q3B2_9BILA</name>
<keyword evidence="4" id="KW-1185">Reference proteome</keyword>
<protein>
    <submittedName>
        <fullName evidence="5">Ground-like domain-containing protein</fullName>
    </submittedName>
</protein>
<evidence type="ECO:0000313" key="5">
    <source>
        <dbReference type="WBParaSite" id="sdigi.contig860.g9907.t1"/>
    </source>
</evidence>
<dbReference type="InterPro" id="IPR007284">
    <property type="entry name" value="Ground-like_dom"/>
</dbReference>
<organism evidence="4 5">
    <name type="scientific">Setaria digitata</name>
    <dbReference type="NCBI Taxonomy" id="48799"/>
    <lineage>
        <taxon>Eukaryota</taxon>
        <taxon>Metazoa</taxon>
        <taxon>Ecdysozoa</taxon>
        <taxon>Nematoda</taxon>
        <taxon>Chromadorea</taxon>
        <taxon>Rhabditida</taxon>
        <taxon>Spirurina</taxon>
        <taxon>Spiruromorpha</taxon>
        <taxon>Filarioidea</taxon>
        <taxon>Setariidae</taxon>
        <taxon>Setaria</taxon>
    </lineage>
</organism>
<feature type="region of interest" description="Disordered" evidence="1">
    <location>
        <begin position="348"/>
        <end position="372"/>
    </location>
</feature>
<dbReference type="WBParaSite" id="sdigi.contig860.g9907.t1">
    <property type="protein sequence ID" value="sdigi.contig860.g9907.t1"/>
    <property type="gene ID" value="sdigi.contig860.g9907"/>
</dbReference>
<sequence>MFSKFWLFALVIGAIFRQVFLETCCCSEAECRQINRRNIPGDKGYLHSRSRGQISSQLMTCPPPPPCPVPICPKQKNPNLSSYSLTPSLARPCPPPPPCPKKVCPPPPPQKICPPSYSAPRPEKVCPPPPPCPTKVCPPPPPQKICPPSYSPPLSCPKKVCPPPPPCPTKVCPPPPPQKICPPSYSPPPPRPEKVCPRPPPCPKIVCPPPPPPRPEKVCPPPPPPCPTKVCPPPPPQRICPPSYSPPPPRPEKICPPPPPCPKKVCPSLPSYSPPPPCPQKICPPPPPCPKKVCPPPPPPRPEKVCPPPPPCPTKVCPSTCPKIVCPVPSPLSYSPTSSQPVITYQPDTARKGVGGYSSSAVSSRRAKKRRKGMTIHGSYNVGRRPIQQTGYHSIVKRSSLANLNTNEIKEDSVCNDDRLKTTMLANLNDDWITSKQQIQNAIKAEFNEAFNVICFTGTFAYVTYTDQYCRVTNYTVTCYAFRSMQ</sequence>
<proteinExistence type="predicted"/>
<feature type="signal peptide" evidence="2">
    <location>
        <begin position="1"/>
        <end position="21"/>
    </location>
</feature>
<dbReference type="Proteomes" id="UP000887581">
    <property type="component" value="Unplaced"/>
</dbReference>
<evidence type="ECO:0000259" key="3">
    <source>
        <dbReference type="Pfam" id="PF04155"/>
    </source>
</evidence>
<evidence type="ECO:0000256" key="1">
    <source>
        <dbReference type="SAM" id="MobiDB-lite"/>
    </source>
</evidence>
<evidence type="ECO:0000313" key="4">
    <source>
        <dbReference type="Proteomes" id="UP000887581"/>
    </source>
</evidence>
<evidence type="ECO:0000256" key="2">
    <source>
        <dbReference type="SAM" id="SignalP"/>
    </source>
</evidence>
<keyword evidence="2" id="KW-0732">Signal</keyword>
<feature type="domain" description="Ground-like" evidence="3">
    <location>
        <begin position="412"/>
        <end position="482"/>
    </location>
</feature>
<reference evidence="5" key="1">
    <citation type="submission" date="2022-11" db="UniProtKB">
        <authorList>
            <consortium name="WormBaseParasite"/>
        </authorList>
    </citation>
    <scope>IDENTIFICATION</scope>
</reference>
<accession>A0A915Q3B2</accession>
<dbReference type="AlphaFoldDB" id="A0A915Q3B2"/>